<evidence type="ECO:0000256" key="1">
    <source>
        <dbReference type="SAM" id="SignalP"/>
    </source>
</evidence>
<dbReference type="RefSeq" id="WP_136404632.1">
    <property type="nucleotide sequence ID" value="NZ_JARXRQ010000004.1"/>
</dbReference>
<keyword evidence="3" id="KW-1185">Reference proteome</keyword>
<feature type="chain" id="PRO_5021033075" evidence="1">
    <location>
        <begin position="20"/>
        <end position="193"/>
    </location>
</feature>
<dbReference type="OrthoDB" id="5297662at2"/>
<dbReference type="Proteomes" id="UP000306236">
    <property type="component" value="Unassembled WGS sequence"/>
</dbReference>
<dbReference type="AlphaFoldDB" id="A0A4S5BY48"/>
<dbReference type="PROSITE" id="PS51257">
    <property type="entry name" value="PROKAR_LIPOPROTEIN"/>
    <property type="match status" value="1"/>
</dbReference>
<feature type="signal peptide" evidence="1">
    <location>
        <begin position="1"/>
        <end position="19"/>
    </location>
</feature>
<organism evidence="2 3">
    <name type="scientific">Lampropedia aestuarii</name>
    <dbReference type="NCBI Taxonomy" id="2562762"/>
    <lineage>
        <taxon>Bacteria</taxon>
        <taxon>Pseudomonadati</taxon>
        <taxon>Pseudomonadota</taxon>
        <taxon>Betaproteobacteria</taxon>
        <taxon>Burkholderiales</taxon>
        <taxon>Comamonadaceae</taxon>
        <taxon>Lampropedia</taxon>
    </lineage>
</organism>
<gene>
    <name evidence="2" type="ORF">E8K88_00225</name>
</gene>
<name>A0A4S5BY48_9BURK</name>
<reference evidence="2 3" key="1">
    <citation type="submission" date="2019-04" db="EMBL/GenBank/DDBJ databases">
        <title>Lampropedia sp YIM MLB12 draf genome.</title>
        <authorList>
            <person name="Wang Y.-X."/>
        </authorList>
    </citation>
    <scope>NUCLEOTIDE SEQUENCE [LARGE SCALE GENOMIC DNA]</scope>
    <source>
        <strain evidence="2 3">YIM MLB12</strain>
    </source>
</reference>
<dbReference type="EMBL" id="SSWX01000001">
    <property type="protein sequence ID" value="THJ36373.1"/>
    <property type="molecule type" value="Genomic_DNA"/>
</dbReference>
<comment type="caution">
    <text evidence="2">The sequence shown here is derived from an EMBL/GenBank/DDBJ whole genome shotgun (WGS) entry which is preliminary data.</text>
</comment>
<sequence>MHQRLLSVSALCLAVAALAAGCTSSAIPLSQNFEQTSQYKVRSAQHWHALSADAADRTVQTLESIGVTQAAPFYVALPEQPSKFDLAFRDMITTDLVERGAAVQSQPQGSQFYVVYNAQVVPHKSNLALEHLSSPGPGYSAQTGTELVLTTSVINQGRFVSRTTDVYYLENIDAGLYDVGNQFNSLNMKVVSQ</sequence>
<keyword evidence="1" id="KW-0732">Signal</keyword>
<protein>
    <submittedName>
        <fullName evidence="2">Uncharacterized protein</fullName>
    </submittedName>
</protein>
<evidence type="ECO:0000313" key="2">
    <source>
        <dbReference type="EMBL" id="THJ36373.1"/>
    </source>
</evidence>
<evidence type="ECO:0000313" key="3">
    <source>
        <dbReference type="Proteomes" id="UP000306236"/>
    </source>
</evidence>
<accession>A0A4S5BY48</accession>
<proteinExistence type="predicted"/>